<organism evidence="2 3">
    <name type="scientific">Kineosporia mesophila</name>
    <dbReference type="NCBI Taxonomy" id="566012"/>
    <lineage>
        <taxon>Bacteria</taxon>
        <taxon>Bacillati</taxon>
        <taxon>Actinomycetota</taxon>
        <taxon>Actinomycetes</taxon>
        <taxon>Kineosporiales</taxon>
        <taxon>Kineosporiaceae</taxon>
        <taxon>Kineosporia</taxon>
    </lineage>
</organism>
<keyword evidence="1" id="KW-1133">Transmembrane helix</keyword>
<dbReference type="EMBL" id="BAAAZO010000001">
    <property type="protein sequence ID" value="GAA3594833.1"/>
    <property type="molecule type" value="Genomic_DNA"/>
</dbReference>
<comment type="caution">
    <text evidence="2">The sequence shown here is derived from an EMBL/GenBank/DDBJ whole genome shotgun (WGS) entry which is preliminary data.</text>
</comment>
<accession>A0ABP6Z006</accession>
<sequence length="178" mass="19365">MSPDRESISTLTDLRTVDQNRRGRAVRRAMVTVLTLFVVTGATGLLGVRTRTTTASTDAGGGYTLSVTHAWISRAGLDTPWQVTVTHPGGFDGPVTLATDVHYFSLFEAQGFTPEPDSETSGGRYVYQQFAPPPGDTLTVQFDAYIQPSSQHGEKAETALLIDGREMTRVAYRTRLVP</sequence>
<feature type="transmembrane region" description="Helical" evidence="1">
    <location>
        <begin position="29"/>
        <end position="48"/>
    </location>
</feature>
<evidence type="ECO:0000313" key="2">
    <source>
        <dbReference type="EMBL" id="GAA3594833.1"/>
    </source>
</evidence>
<evidence type="ECO:0000256" key="1">
    <source>
        <dbReference type="SAM" id="Phobius"/>
    </source>
</evidence>
<reference evidence="3" key="1">
    <citation type="journal article" date="2019" name="Int. J. Syst. Evol. Microbiol.">
        <title>The Global Catalogue of Microorganisms (GCM) 10K type strain sequencing project: providing services to taxonomists for standard genome sequencing and annotation.</title>
        <authorList>
            <consortium name="The Broad Institute Genomics Platform"/>
            <consortium name="The Broad Institute Genome Sequencing Center for Infectious Disease"/>
            <person name="Wu L."/>
            <person name="Ma J."/>
        </authorList>
    </citation>
    <scope>NUCLEOTIDE SEQUENCE [LARGE SCALE GENOMIC DNA]</scope>
    <source>
        <strain evidence="3">JCM 16902</strain>
    </source>
</reference>
<dbReference type="RefSeq" id="WP_231484262.1">
    <property type="nucleotide sequence ID" value="NZ_BAAAZO010000001.1"/>
</dbReference>
<keyword evidence="3" id="KW-1185">Reference proteome</keyword>
<proteinExistence type="predicted"/>
<dbReference type="Proteomes" id="UP001501074">
    <property type="component" value="Unassembled WGS sequence"/>
</dbReference>
<evidence type="ECO:0008006" key="4">
    <source>
        <dbReference type="Google" id="ProtNLM"/>
    </source>
</evidence>
<keyword evidence="1" id="KW-0472">Membrane</keyword>
<evidence type="ECO:0000313" key="3">
    <source>
        <dbReference type="Proteomes" id="UP001501074"/>
    </source>
</evidence>
<gene>
    <name evidence="2" type="ORF">GCM10022223_07430</name>
</gene>
<name>A0ABP6Z006_9ACTN</name>
<protein>
    <recommendedName>
        <fullName evidence="4">DUF1850 domain-containing protein</fullName>
    </recommendedName>
</protein>
<keyword evidence="1" id="KW-0812">Transmembrane</keyword>